<proteinExistence type="predicted"/>
<evidence type="ECO:0000313" key="2">
    <source>
        <dbReference type="EMBL" id="GAA4419060.1"/>
    </source>
</evidence>
<evidence type="ECO:0000313" key="3">
    <source>
        <dbReference type="Proteomes" id="UP001500622"/>
    </source>
</evidence>
<feature type="domain" description="HTH araC/xylS-type" evidence="1">
    <location>
        <begin position="95"/>
        <end position="167"/>
    </location>
</feature>
<dbReference type="EMBL" id="BAABGN010000002">
    <property type="protein sequence ID" value="GAA4419060.1"/>
    <property type="molecule type" value="Genomic_DNA"/>
</dbReference>
<dbReference type="InterPro" id="IPR018060">
    <property type="entry name" value="HTH_AraC"/>
</dbReference>
<name>A0ABP8KZ34_9MICO</name>
<gene>
    <name evidence="2" type="ORF">GCM10023169_09350</name>
</gene>
<comment type="caution">
    <text evidence="2">The sequence shown here is derived from an EMBL/GenBank/DDBJ whole genome shotgun (WGS) entry which is preliminary data.</text>
</comment>
<keyword evidence="3" id="KW-1185">Reference proteome</keyword>
<dbReference type="Proteomes" id="UP001500622">
    <property type="component" value="Unassembled WGS sequence"/>
</dbReference>
<dbReference type="RefSeq" id="WP_345215309.1">
    <property type="nucleotide sequence ID" value="NZ_BAABGN010000002.1"/>
</dbReference>
<dbReference type="Gene3D" id="1.10.10.60">
    <property type="entry name" value="Homeodomain-like"/>
    <property type="match status" value="1"/>
</dbReference>
<protein>
    <recommendedName>
        <fullName evidence="1">HTH araC/xylS-type domain-containing protein</fullName>
    </recommendedName>
</protein>
<dbReference type="Pfam" id="PF12833">
    <property type="entry name" value="HTH_18"/>
    <property type="match status" value="1"/>
</dbReference>
<organism evidence="2 3">
    <name type="scientific">Georgenia halophila</name>
    <dbReference type="NCBI Taxonomy" id="620889"/>
    <lineage>
        <taxon>Bacteria</taxon>
        <taxon>Bacillati</taxon>
        <taxon>Actinomycetota</taxon>
        <taxon>Actinomycetes</taxon>
        <taxon>Micrococcales</taxon>
        <taxon>Bogoriellaceae</taxon>
        <taxon>Georgenia</taxon>
    </lineage>
</organism>
<reference evidence="3" key="1">
    <citation type="journal article" date="2019" name="Int. J. Syst. Evol. Microbiol.">
        <title>The Global Catalogue of Microorganisms (GCM) 10K type strain sequencing project: providing services to taxonomists for standard genome sequencing and annotation.</title>
        <authorList>
            <consortium name="The Broad Institute Genomics Platform"/>
            <consortium name="The Broad Institute Genome Sequencing Center for Infectious Disease"/>
            <person name="Wu L."/>
            <person name="Ma J."/>
        </authorList>
    </citation>
    <scope>NUCLEOTIDE SEQUENCE [LARGE SCALE GENOMIC DNA]</scope>
    <source>
        <strain evidence="3">JCM 17810</strain>
    </source>
</reference>
<accession>A0ABP8KZ34</accession>
<sequence length="182" mass="19630">MPETAASVAEVSAESASFGIVLAHGASIPHLPARRLVDTQIESPHVTARTFVLGGGEWPLPDFENAEVFVDRLVRAGLVVRDPLVTDVLAGEKSRLGTRSVQRRVVAATGLTQGAVRQIERARHAAILLGDGLAPLETVHRLGYYDQSHLSRSLARFIGRTATELQRPGPAEPLSLLYKIDD</sequence>
<evidence type="ECO:0000259" key="1">
    <source>
        <dbReference type="Pfam" id="PF12833"/>
    </source>
</evidence>